<dbReference type="Proteomes" id="UP000076420">
    <property type="component" value="Unassembled WGS sequence"/>
</dbReference>
<dbReference type="InterPro" id="IPR001849">
    <property type="entry name" value="PH_domain"/>
</dbReference>
<dbReference type="GO" id="GO:0007165">
    <property type="term" value="P:signal transduction"/>
    <property type="evidence" value="ECO:0007669"/>
    <property type="project" value="InterPro"/>
</dbReference>
<keyword evidence="7" id="KW-1185">Reference proteome</keyword>
<dbReference type="SUPFAM" id="SSF50729">
    <property type="entry name" value="PH domain-like"/>
    <property type="match status" value="1"/>
</dbReference>
<name>A0A2C9LLV0_BIOGL</name>
<accession>A0A2C9LLV0</accession>
<dbReference type="PROSITE" id="PS50003">
    <property type="entry name" value="PH_DOMAIN"/>
    <property type="match status" value="1"/>
</dbReference>
<dbReference type="STRING" id="6526.A0A2C9LLV0"/>
<dbReference type="PANTHER" id="PTHR15126">
    <property type="entry name" value="SH3-BINDING"/>
    <property type="match status" value="1"/>
</dbReference>
<evidence type="ECO:0000256" key="2">
    <source>
        <dbReference type="PROSITE-ProRule" id="PRU00191"/>
    </source>
</evidence>
<dbReference type="OMA" id="PLDNIGC"/>
<sequence>MASAVYDPGVLGVRKPENCGCQELLAKQNLVHYGWLRKRCLRNKLQINFFNWPQLYVVLVECCLYYFKNELSKKPAGSISLYGYNRIIRASEIKIKEVPWAFKIEHIQPDVRSLYFAASSEAEMVSWMKMIKSEMLKANNISSGMSNFNMQQVSKSLSDTVSMASDFSWSSSDYNDLEEGIYKDAAGCQNRQSFYSDAVPIHQFEDEYIDDGEQSPSSQRDKDIAPALPKRPAFSKASAPVYSLQKTPIVSTKQKTDSYWPNVYFQGDKIKAAQIINSIGENGVYLVRKSEDDSNVLVFYSKTAPRKFKIIEKDNGQLTLSSSSGPSFQNVEDLLYHYYYNKLPGLEETLTTPYKLHPLYKEK</sequence>
<dbReference type="SMART" id="SM00233">
    <property type="entry name" value="PH"/>
    <property type="match status" value="1"/>
</dbReference>
<dbReference type="CDD" id="cd00173">
    <property type="entry name" value="SH2"/>
    <property type="match status" value="1"/>
</dbReference>
<dbReference type="RefSeq" id="XP_013063547.1">
    <property type="nucleotide sequence ID" value="XM_013208093.2"/>
</dbReference>
<dbReference type="PROSITE" id="PS50001">
    <property type="entry name" value="SH2"/>
    <property type="match status" value="1"/>
</dbReference>
<dbReference type="GeneID" id="106052667"/>
<dbReference type="Proteomes" id="UP001165740">
    <property type="component" value="Chromosome 1"/>
</dbReference>
<feature type="domain" description="PH" evidence="4">
    <location>
        <begin position="29"/>
        <end position="136"/>
    </location>
</feature>
<dbReference type="InterPro" id="IPR000980">
    <property type="entry name" value="SH2"/>
</dbReference>
<keyword evidence="1 2" id="KW-0727">SH2 domain</keyword>
<dbReference type="PANTHER" id="PTHR15126:SF4">
    <property type="entry name" value="SH3 DOMAIN-BINDING PROTEIN 2"/>
    <property type="match status" value="1"/>
</dbReference>
<protein>
    <submittedName>
        <fullName evidence="8 9">SH3 domain-binding protein 2-like</fullName>
    </submittedName>
</protein>
<dbReference type="Pfam" id="PF00169">
    <property type="entry name" value="PH"/>
    <property type="match status" value="1"/>
</dbReference>
<dbReference type="SMART" id="SM00252">
    <property type="entry name" value="SH2"/>
    <property type="match status" value="1"/>
</dbReference>
<evidence type="ECO:0000256" key="1">
    <source>
        <dbReference type="ARBA" id="ARBA00022999"/>
    </source>
</evidence>
<dbReference type="AlphaFoldDB" id="A0A2C9LLV0"/>
<dbReference type="Gene3D" id="2.30.29.30">
    <property type="entry name" value="Pleckstrin-homology domain (PH domain)/Phosphotyrosine-binding domain (PTB)"/>
    <property type="match status" value="1"/>
</dbReference>
<reference evidence="5" key="1">
    <citation type="submission" date="2020-05" db="UniProtKB">
        <authorList>
            <consortium name="EnsemblMetazoa"/>
        </authorList>
    </citation>
    <scope>IDENTIFICATION</scope>
    <source>
        <strain evidence="5">BB02</strain>
    </source>
</reference>
<dbReference type="InterPro" id="IPR036860">
    <property type="entry name" value="SH2_dom_sf"/>
</dbReference>
<evidence type="ECO:0000313" key="6">
    <source>
        <dbReference type="Proteomes" id="UP000076420"/>
    </source>
</evidence>
<dbReference type="SUPFAM" id="SSF55550">
    <property type="entry name" value="SH2 domain"/>
    <property type="match status" value="1"/>
</dbReference>
<dbReference type="EnsemblMetazoa" id="BGLB032607-RA">
    <property type="protein sequence ID" value="BGLB032607-PA"/>
    <property type="gene ID" value="BGLB032607"/>
</dbReference>
<organism evidence="5 6">
    <name type="scientific">Biomphalaria glabrata</name>
    <name type="common">Bloodfluke planorb</name>
    <name type="synonym">Freshwater snail</name>
    <dbReference type="NCBI Taxonomy" id="6526"/>
    <lineage>
        <taxon>Eukaryota</taxon>
        <taxon>Metazoa</taxon>
        <taxon>Spiralia</taxon>
        <taxon>Lophotrochozoa</taxon>
        <taxon>Mollusca</taxon>
        <taxon>Gastropoda</taxon>
        <taxon>Heterobranchia</taxon>
        <taxon>Euthyneura</taxon>
        <taxon>Panpulmonata</taxon>
        <taxon>Hygrophila</taxon>
        <taxon>Lymnaeoidea</taxon>
        <taxon>Planorbidae</taxon>
        <taxon>Biomphalaria</taxon>
    </lineage>
</organism>
<gene>
    <name evidence="5" type="primary">106052667</name>
    <name evidence="8 9" type="synonym">LOC106052667</name>
</gene>
<evidence type="ECO:0000313" key="5">
    <source>
        <dbReference type="EnsemblMetazoa" id="BGLB032607-PB"/>
    </source>
</evidence>
<dbReference type="KEGG" id="bgt:106052667"/>
<evidence type="ECO:0000259" key="3">
    <source>
        <dbReference type="PROSITE" id="PS50001"/>
    </source>
</evidence>
<dbReference type="RefSeq" id="XP_055887214.1">
    <property type="nucleotide sequence ID" value="XM_056031239.1"/>
</dbReference>
<proteinExistence type="predicted"/>
<dbReference type="InterPro" id="IPR011993">
    <property type="entry name" value="PH-like_dom_sf"/>
</dbReference>
<dbReference type="OrthoDB" id="10254483at2759"/>
<evidence type="ECO:0000313" key="8">
    <source>
        <dbReference type="RefSeq" id="XP_013063547.1"/>
    </source>
</evidence>
<dbReference type="InterPro" id="IPR035848">
    <property type="entry name" value="SH3BP2"/>
</dbReference>
<dbReference type="GO" id="GO:0017124">
    <property type="term" value="F:SH3 domain binding"/>
    <property type="evidence" value="ECO:0007669"/>
    <property type="project" value="TreeGrafter"/>
</dbReference>
<dbReference type="VEuPathDB" id="VectorBase:BGLAX_028285"/>
<dbReference type="Pfam" id="PF00017">
    <property type="entry name" value="SH2"/>
    <property type="match status" value="1"/>
</dbReference>
<reference evidence="8 9" key="2">
    <citation type="submission" date="2025-04" db="UniProtKB">
        <authorList>
            <consortium name="RefSeq"/>
        </authorList>
    </citation>
    <scope>IDENTIFICATION</scope>
</reference>
<evidence type="ECO:0000313" key="7">
    <source>
        <dbReference type="Proteomes" id="UP001165740"/>
    </source>
</evidence>
<evidence type="ECO:0000313" key="9">
    <source>
        <dbReference type="RefSeq" id="XP_055887214.1"/>
    </source>
</evidence>
<evidence type="ECO:0000259" key="4">
    <source>
        <dbReference type="PROSITE" id="PS50003"/>
    </source>
</evidence>
<dbReference type="VEuPathDB" id="VectorBase:BGLB032607"/>
<dbReference type="EnsemblMetazoa" id="BGLB032607-RB">
    <property type="protein sequence ID" value="BGLB032607-PB"/>
    <property type="gene ID" value="BGLB032607"/>
</dbReference>
<dbReference type="Gene3D" id="3.30.505.10">
    <property type="entry name" value="SH2 domain"/>
    <property type="match status" value="1"/>
</dbReference>
<feature type="domain" description="SH2" evidence="3">
    <location>
        <begin position="260"/>
        <end position="354"/>
    </location>
</feature>